<dbReference type="PANTHER" id="PTHR41247:SF1">
    <property type="entry name" value="HTH-TYPE TRANSCRIPTIONAL REPRESSOR YCNK"/>
    <property type="match status" value="1"/>
</dbReference>
<dbReference type="SUPFAM" id="SSF160387">
    <property type="entry name" value="NosL/MerB-like"/>
    <property type="match status" value="1"/>
</dbReference>
<evidence type="ECO:0000313" key="2">
    <source>
        <dbReference type="Proteomes" id="UP001595443"/>
    </source>
</evidence>
<dbReference type="EMBL" id="JBHRSK010000004">
    <property type="protein sequence ID" value="MFC2967916.1"/>
    <property type="molecule type" value="Genomic_DNA"/>
</dbReference>
<dbReference type="RefSeq" id="WP_377832562.1">
    <property type="nucleotide sequence ID" value="NZ_JBHRSK010000004.1"/>
</dbReference>
<dbReference type="Proteomes" id="UP001595443">
    <property type="component" value="Unassembled WGS sequence"/>
</dbReference>
<dbReference type="PANTHER" id="PTHR41247">
    <property type="entry name" value="HTH-TYPE TRANSCRIPTIONAL REPRESSOR YCNK"/>
    <property type="match status" value="1"/>
</dbReference>
<organism evidence="1 2">
    <name type="scientific">Acidimangrovimonas pyrenivorans</name>
    <dbReference type="NCBI Taxonomy" id="2030798"/>
    <lineage>
        <taxon>Bacteria</taxon>
        <taxon>Pseudomonadati</taxon>
        <taxon>Pseudomonadota</taxon>
        <taxon>Alphaproteobacteria</taxon>
        <taxon>Rhodobacterales</taxon>
        <taxon>Paracoccaceae</taxon>
        <taxon>Acidimangrovimonas</taxon>
    </lineage>
</organism>
<keyword evidence="2" id="KW-1185">Reference proteome</keyword>
<evidence type="ECO:0000313" key="1">
    <source>
        <dbReference type="EMBL" id="MFC2967916.1"/>
    </source>
</evidence>
<sequence length="178" mass="18973">MIRMLLIAALALGLTACKEDQAAGKPDPVALTDEALGHYCQMIVADHAGPKAQIHLRGYEHPIWFGQVSDAIAYLHDPERDAEIAAFYVTDMARAESWAVPGDKAWTDADSALFVIDSARKGGMGMPEAVPFATRAGAEAFVAEAGGRIVALKEVPESYVHPDMGAEKGNTSSMEGMN</sequence>
<dbReference type="Gene3D" id="3.30.70.2050">
    <property type="match status" value="1"/>
</dbReference>
<dbReference type="Pfam" id="PF05573">
    <property type="entry name" value="NosL"/>
    <property type="match status" value="1"/>
</dbReference>
<comment type="caution">
    <text evidence="1">The sequence shown here is derived from an EMBL/GenBank/DDBJ whole genome shotgun (WGS) entry which is preliminary data.</text>
</comment>
<proteinExistence type="predicted"/>
<protein>
    <submittedName>
        <fullName evidence="1">Nitrous oxide reductase accessory protein NosL</fullName>
    </submittedName>
</protein>
<dbReference type="PROSITE" id="PS51257">
    <property type="entry name" value="PROKAR_LIPOPROTEIN"/>
    <property type="match status" value="1"/>
</dbReference>
<accession>A0ABV7AG84</accession>
<dbReference type="InterPro" id="IPR008719">
    <property type="entry name" value="N2O_reductase_NosL"/>
</dbReference>
<reference evidence="2" key="1">
    <citation type="journal article" date="2019" name="Int. J. Syst. Evol. Microbiol.">
        <title>The Global Catalogue of Microorganisms (GCM) 10K type strain sequencing project: providing services to taxonomists for standard genome sequencing and annotation.</title>
        <authorList>
            <consortium name="The Broad Institute Genomics Platform"/>
            <consortium name="The Broad Institute Genome Sequencing Center for Infectious Disease"/>
            <person name="Wu L."/>
            <person name="Ma J."/>
        </authorList>
    </citation>
    <scope>NUCLEOTIDE SEQUENCE [LARGE SCALE GENOMIC DNA]</scope>
    <source>
        <strain evidence="2">KCTC 62192</strain>
    </source>
</reference>
<dbReference type="Gene3D" id="3.30.70.2060">
    <property type="match status" value="1"/>
</dbReference>
<name>A0ABV7AG84_9RHOB</name>
<gene>
    <name evidence="1" type="ORF">ACFOES_07410</name>
</gene>